<accession>A0A1A8X982</accession>
<dbReference type="Proteomes" id="UP000078546">
    <property type="component" value="Unassembled WGS sequence"/>
</dbReference>
<organism evidence="2 3">
    <name type="scientific">Plasmodium ovale curtisi</name>
    <dbReference type="NCBI Taxonomy" id="864141"/>
    <lineage>
        <taxon>Eukaryota</taxon>
        <taxon>Sar</taxon>
        <taxon>Alveolata</taxon>
        <taxon>Apicomplexa</taxon>
        <taxon>Aconoidasida</taxon>
        <taxon>Haemosporida</taxon>
        <taxon>Plasmodiidae</taxon>
        <taxon>Plasmodium</taxon>
        <taxon>Plasmodium (Plasmodium)</taxon>
    </lineage>
</organism>
<name>A0A1A8X982_PLAOA</name>
<keyword evidence="1" id="KW-0812">Transmembrane</keyword>
<keyword evidence="1" id="KW-0472">Membrane</keyword>
<protein>
    <submittedName>
        <fullName evidence="2">PIR Superfamily Protein</fullName>
    </submittedName>
</protein>
<dbReference type="InterPro" id="IPR008780">
    <property type="entry name" value="Plasmodium_Vir"/>
</dbReference>
<reference evidence="3" key="1">
    <citation type="submission" date="2016-05" db="EMBL/GenBank/DDBJ databases">
        <authorList>
            <person name="Naeem Raeece"/>
        </authorList>
    </citation>
    <scope>NUCLEOTIDE SEQUENCE [LARGE SCALE GENOMIC DNA]</scope>
</reference>
<feature type="transmembrane region" description="Helical" evidence="1">
    <location>
        <begin position="253"/>
        <end position="271"/>
    </location>
</feature>
<keyword evidence="1" id="KW-1133">Transmembrane helix</keyword>
<evidence type="ECO:0000256" key="1">
    <source>
        <dbReference type="SAM" id="Phobius"/>
    </source>
</evidence>
<evidence type="ECO:0000313" key="3">
    <source>
        <dbReference type="Proteomes" id="UP000078546"/>
    </source>
</evidence>
<proteinExistence type="predicted"/>
<gene>
    <name evidence="2" type="ORF">POVCU1_069660</name>
</gene>
<evidence type="ECO:0000313" key="2">
    <source>
        <dbReference type="EMBL" id="SBT01804.1"/>
    </source>
</evidence>
<dbReference type="Pfam" id="PF05795">
    <property type="entry name" value="Plasmodium_Vir"/>
    <property type="match status" value="1"/>
</dbReference>
<dbReference type="EMBL" id="FLQV01002750">
    <property type="protein sequence ID" value="SBT01804.1"/>
    <property type="molecule type" value="Genomic_DNA"/>
</dbReference>
<dbReference type="AlphaFoldDB" id="A0A1A8X982"/>
<sequence>MVSDAEEQNDFLTCTNIFSKYITDYDNATITTEQADTSYCSSVSNILSSGSEFFETCQQIANFVKNSTDASNTEKIDEQCIYLNYKLNAEMYRIKNISENTSGFYDYFIEEYENHFDFLKKCKIYIKHIDEKTFGNLKKIHELYHNLNVFTTNSKSADNCKYLKNSAELYEEYVNSCVESSGNDFCRALHNFHLRCFSYIGDVTSNCPEVSKTSLFKLGSHEFSEDIDTDGAVSDEEDNDGIDYFSSGSPHNLLIAFFIILIISFTLYILYRFSPFGSWLRPHIRKGKRNLNMLYQKALNLFNKNRHEELNSPNSLFNMQYYSSQND</sequence>